<dbReference type="EMBL" id="CM029047">
    <property type="protein sequence ID" value="KAG2582585.1"/>
    <property type="molecule type" value="Genomic_DNA"/>
</dbReference>
<evidence type="ECO:0000313" key="3">
    <source>
        <dbReference type="Proteomes" id="UP000823388"/>
    </source>
</evidence>
<dbReference type="Proteomes" id="UP000823388">
    <property type="component" value="Chromosome 6K"/>
</dbReference>
<name>A0A8T0RBU4_PANVG</name>
<feature type="region of interest" description="Disordered" evidence="1">
    <location>
        <begin position="113"/>
        <end position="155"/>
    </location>
</feature>
<organism evidence="2 3">
    <name type="scientific">Panicum virgatum</name>
    <name type="common">Blackwell switchgrass</name>
    <dbReference type="NCBI Taxonomy" id="38727"/>
    <lineage>
        <taxon>Eukaryota</taxon>
        <taxon>Viridiplantae</taxon>
        <taxon>Streptophyta</taxon>
        <taxon>Embryophyta</taxon>
        <taxon>Tracheophyta</taxon>
        <taxon>Spermatophyta</taxon>
        <taxon>Magnoliopsida</taxon>
        <taxon>Liliopsida</taxon>
        <taxon>Poales</taxon>
        <taxon>Poaceae</taxon>
        <taxon>PACMAD clade</taxon>
        <taxon>Panicoideae</taxon>
        <taxon>Panicodae</taxon>
        <taxon>Paniceae</taxon>
        <taxon>Panicinae</taxon>
        <taxon>Panicum</taxon>
        <taxon>Panicum sect. Hiantes</taxon>
    </lineage>
</organism>
<feature type="region of interest" description="Disordered" evidence="1">
    <location>
        <begin position="45"/>
        <end position="101"/>
    </location>
</feature>
<sequence>MEAQSTATAASSCGAGLITHAGNEKHSVHAPSSDYTSTMTIDHFSYPSVNSKRQAARGRTDRESEDAADHDDHERRGRWQSRRDVITQDEDGAAGGVGGRRCCGVPLPRARGHRCAAGAPTRPAAARFPRGGRNPLRRRNDETERHGLGRNGTGG</sequence>
<evidence type="ECO:0000256" key="1">
    <source>
        <dbReference type="SAM" id="MobiDB-lite"/>
    </source>
</evidence>
<comment type="caution">
    <text evidence="2">The sequence shown here is derived from an EMBL/GenBank/DDBJ whole genome shotgun (WGS) entry which is preliminary data.</text>
</comment>
<reference evidence="2" key="1">
    <citation type="submission" date="2020-05" db="EMBL/GenBank/DDBJ databases">
        <title>WGS assembly of Panicum virgatum.</title>
        <authorList>
            <person name="Lovell J.T."/>
            <person name="Jenkins J."/>
            <person name="Shu S."/>
            <person name="Juenger T.E."/>
            <person name="Schmutz J."/>
        </authorList>
    </citation>
    <scope>NUCLEOTIDE SEQUENCE</scope>
    <source>
        <strain evidence="2">AP13</strain>
    </source>
</reference>
<protein>
    <submittedName>
        <fullName evidence="2">Uncharacterized protein</fullName>
    </submittedName>
</protein>
<feature type="compositionally biased region" description="Low complexity" evidence="1">
    <location>
        <begin position="115"/>
        <end position="134"/>
    </location>
</feature>
<feature type="compositionally biased region" description="Basic and acidic residues" evidence="1">
    <location>
        <begin position="58"/>
        <end position="86"/>
    </location>
</feature>
<proteinExistence type="predicted"/>
<feature type="compositionally biased region" description="Basic and acidic residues" evidence="1">
    <location>
        <begin position="138"/>
        <end position="147"/>
    </location>
</feature>
<keyword evidence="3" id="KW-1185">Reference proteome</keyword>
<accession>A0A8T0RBU4</accession>
<gene>
    <name evidence="2" type="ORF">PVAP13_6KG160712</name>
</gene>
<evidence type="ECO:0000313" key="2">
    <source>
        <dbReference type="EMBL" id="KAG2582585.1"/>
    </source>
</evidence>
<dbReference type="AlphaFoldDB" id="A0A8T0RBU4"/>